<dbReference type="RefSeq" id="WP_369461169.1">
    <property type="nucleotide sequence ID" value="NZ_JBGBDC010000011.1"/>
</dbReference>
<name>A0ABV4BA76_9BURK</name>
<dbReference type="EMBL" id="JBGBDC010000011">
    <property type="protein sequence ID" value="MEY2253695.1"/>
    <property type="molecule type" value="Genomic_DNA"/>
</dbReference>
<proteinExistence type="predicted"/>
<accession>A0ABV4BA76</accession>
<sequence length="138" mass="14293">MNSKPQAARAAAKPAASVDTSSDTSSLVTAYADAIQAIADHGDQPLDIHDICSHRRACGFTDDLALTECEAQAINTRLYGLSAISALLIGADEGGAFKLSKWLQGGLHSALYALTEDAQAVLHRANERAAEGEKGGAA</sequence>
<comment type="caution">
    <text evidence="1">The sequence shown here is derived from an EMBL/GenBank/DDBJ whole genome shotgun (WGS) entry which is preliminary data.</text>
</comment>
<keyword evidence="2" id="KW-1185">Reference proteome</keyword>
<gene>
    <name evidence="1" type="ORF">AB7A72_21940</name>
</gene>
<evidence type="ECO:0000313" key="2">
    <source>
        <dbReference type="Proteomes" id="UP001562178"/>
    </source>
</evidence>
<reference evidence="1 2" key="1">
    <citation type="journal article" date="2016" name="Int. J. Syst. Evol. Microbiol.">
        <title>Description of Comamonas sediminis sp. nov., isolated from lagoon sediments.</title>
        <authorList>
            <person name="Subhash Y."/>
            <person name="Bang J.J."/>
            <person name="You T.H."/>
            <person name="Lee S.S."/>
        </authorList>
    </citation>
    <scope>NUCLEOTIDE SEQUENCE [LARGE SCALE GENOMIC DNA]</scope>
    <source>
        <strain evidence="1 2">JCM 31169</strain>
    </source>
</reference>
<organism evidence="1 2">
    <name type="scientific">Comamonas sediminis</name>
    <dbReference type="NCBI Taxonomy" id="1783360"/>
    <lineage>
        <taxon>Bacteria</taxon>
        <taxon>Pseudomonadati</taxon>
        <taxon>Pseudomonadota</taxon>
        <taxon>Betaproteobacteria</taxon>
        <taxon>Burkholderiales</taxon>
        <taxon>Comamonadaceae</taxon>
        <taxon>Comamonas</taxon>
    </lineage>
</organism>
<protein>
    <submittedName>
        <fullName evidence="1">Uncharacterized protein</fullName>
    </submittedName>
</protein>
<evidence type="ECO:0000313" key="1">
    <source>
        <dbReference type="EMBL" id="MEY2253695.1"/>
    </source>
</evidence>
<dbReference type="Proteomes" id="UP001562178">
    <property type="component" value="Unassembled WGS sequence"/>
</dbReference>